<dbReference type="SUPFAM" id="SSF46785">
    <property type="entry name" value="Winged helix' DNA-binding domain"/>
    <property type="match status" value="1"/>
</dbReference>
<dbReference type="EMBL" id="BAAAFE010000007">
    <property type="protein sequence ID" value="GAA0864313.1"/>
    <property type="molecule type" value="Genomic_DNA"/>
</dbReference>
<organism evidence="2 3">
    <name type="scientific">Sphingopyxis soli</name>
    <dbReference type="NCBI Taxonomy" id="592051"/>
    <lineage>
        <taxon>Bacteria</taxon>
        <taxon>Pseudomonadati</taxon>
        <taxon>Pseudomonadota</taxon>
        <taxon>Alphaproteobacteria</taxon>
        <taxon>Sphingomonadales</taxon>
        <taxon>Sphingomonadaceae</taxon>
        <taxon>Sphingopyxis</taxon>
    </lineage>
</organism>
<protein>
    <recommendedName>
        <fullName evidence="1">Transcription regulator PadR N-terminal domain-containing protein</fullName>
    </recommendedName>
</protein>
<dbReference type="PANTHER" id="PTHR43252:SF7">
    <property type="entry name" value="TRANSCRIPTIONAL REGULATOR YQJI"/>
    <property type="match status" value="1"/>
</dbReference>
<feature type="domain" description="Transcription regulator PadR N-terminal" evidence="1">
    <location>
        <begin position="67"/>
        <end position="136"/>
    </location>
</feature>
<dbReference type="Pfam" id="PF03551">
    <property type="entry name" value="PadR"/>
    <property type="match status" value="1"/>
</dbReference>
<gene>
    <name evidence="2" type="ORF">GCM10009115_18350</name>
</gene>
<proteinExistence type="predicted"/>
<dbReference type="Gene3D" id="1.10.10.10">
    <property type="entry name" value="Winged helix-like DNA-binding domain superfamily/Winged helix DNA-binding domain"/>
    <property type="match status" value="1"/>
</dbReference>
<dbReference type="InterPro" id="IPR036390">
    <property type="entry name" value="WH_DNA-bd_sf"/>
</dbReference>
<dbReference type="InterPro" id="IPR005149">
    <property type="entry name" value="Tscrpt_reg_PadR_N"/>
</dbReference>
<dbReference type="PANTHER" id="PTHR43252">
    <property type="entry name" value="TRANSCRIPTIONAL REGULATOR YQJI"/>
    <property type="match status" value="1"/>
</dbReference>
<accession>A0ABP3XFS1</accession>
<sequence length="206" mass="22650">MRHGTSRHGCGERHAMQRMMREAMRHGMGRGGRGFGYGFGGRHGRGDDDGRGRRRRMFDSGELRLVLLKLIADEPRHGYDLIRRIEELTGGAYAPSPGVIYPTLTLLGDMGLIEAADSGGAKKLFAITDAGQAELDANQDAVEALIERLTEVGEERQRTDSASVRRAMGNLRAVLMNRLGDRDLDEATLHAVVALIDEAAQKIERL</sequence>
<evidence type="ECO:0000259" key="1">
    <source>
        <dbReference type="Pfam" id="PF03551"/>
    </source>
</evidence>
<reference evidence="3" key="1">
    <citation type="journal article" date="2019" name="Int. J. Syst. Evol. Microbiol.">
        <title>The Global Catalogue of Microorganisms (GCM) 10K type strain sequencing project: providing services to taxonomists for standard genome sequencing and annotation.</title>
        <authorList>
            <consortium name="The Broad Institute Genomics Platform"/>
            <consortium name="The Broad Institute Genome Sequencing Center for Infectious Disease"/>
            <person name="Wu L."/>
            <person name="Ma J."/>
        </authorList>
    </citation>
    <scope>NUCLEOTIDE SEQUENCE [LARGE SCALE GENOMIC DNA]</scope>
    <source>
        <strain evidence="3">JCM 15910</strain>
    </source>
</reference>
<dbReference type="InterPro" id="IPR036388">
    <property type="entry name" value="WH-like_DNA-bd_sf"/>
</dbReference>
<name>A0ABP3XFS1_9SPHN</name>
<comment type="caution">
    <text evidence="2">The sequence shown here is derived from an EMBL/GenBank/DDBJ whole genome shotgun (WGS) entry which is preliminary data.</text>
</comment>
<dbReference type="Proteomes" id="UP001500738">
    <property type="component" value="Unassembled WGS sequence"/>
</dbReference>
<keyword evidence="3" id="KW-1185">Reference proteome</keyword>
<evidence type="ECO:0000313" key="3">
    <source>
        <dbReference type="Proteomes" id="UP001500738"/>
    </source>
</evidence>
<evidence type="ECO:0000313" key="2">
    <source>
        <dbReference type="EMBL" id="GAA0864313.1"/>
    </source>
</evidence>